<feature type="region of interest" description="Disordered" evidence="2">
    <location>
        <begin position="1"/>
        <end position="24"/>
    </location>
</feature>
<dbReference type="SUPFAM" id="SSF52972">
    <property type="entry name" value="ITPase-like"/>
    <property type="match status" value="1"/>
</dbReference>
<evidence type="ECO:0000256" key="2">
    <source>
        <dbReference type="SAM" id="MobiDB-lite"/>
    </source>
</evidence>
<dbReference type="Proteomes" id="UP000177777">
    <property type="component" value="Unassembled WGS sequence"/>
</dbReference>
<dbReference type="InterPro" id="IPR029001">
    <property type="entry name" value="ITPase-like_fam"/>
</dbReference>
<evidence type="ECO:0000256" key="1">
    <source>
        <dbReference type="ARBA" id="ARBA00022801"/>
    </source>
</evidence>
<comment type="caution">
    <text evidence="3">The sequence shown here is derived from an EMBL/GenBank/DDBJ whole genome shotgun (WGS) entry which is preliminary data.</text>
</comment>
<protein>
    <recommendedName>
        <fullName evidence="5">Nucleotide PPase</fullName>
    </recommendedName>
</protein>
<dbReference type="PANTHER" id="PTHR43213:SF4">
    <property type="entry name" value="7-METHYL-GTP PYROPHOSPHATASE"/>
    <property type="match status" value="1"/>
</dbReference>
<evidence type="ECO:0000313" key="4">
    <source>
        <dbReference type="Proteomes" id="UP000177777"/>
    </source>
</evidence>
<evidence type="ECO:0000313" key="3">
    <source>
        <dbReference type="EMBL" id="OGI77345.1"/>
    </source>
</evidence>
<dbReference type="PIRSF" id="PIRSF006305">
    <property type="entry name" value="Maf"/>
    <property type="match status" value="1"/>
</dbReference>
<gene>
    <name evidence="3" type="ORF">A3D42_02220</name>
</gene>
<accession>A0A1F6W6N1</accession>
<dbReference type="GO" id="GO:0047429">
    <property type="term" value="F:nucleoside triphosphate diphosphatase activity"/>
    <property type="evidence" value="ECO:0007669"/>
    <property type="project" value="InterPro"/>
</dbReference>
<dbReference type="EMBL" id="MFUE01000015">
    <property type="protein sequence ID" value="OGI77345.1"/>
    <property type="molecule type" value="Genomic_DNA"/>
</dbReference>
<dbReference type="InterPro" id="IPR003697">
    <property type="entry name" value="Maf-like"/>
</dbReference>
<dbReference type="Pfam" id="PF02545">
    <property type="entry name" value="Maf"/>
    <property type="match status" value="1"/>
</dbReference>
<keyword evidence="1" id="KW-0378">Hydrolase</keyword>
<dbReference type="AlphaFoldDB" id="A0A1F6W6N1"/>
<organism evidence="3 4">
    <name type="scientific">Candidatus Nomurabacteria bacterium RIFCSPHIGHO2_02_FULL_41_18</name>
    <dbReference type="NCBI Taxonomy" id="1801754"/>
    <lineage>
        <taxon>Bacteria</taxon>
        <taxon>Candidatus Nomuraibacteriota</taxon>
    </lineage>
</organism>
<sequence>MNPVRSLARARSASPKDFGGVTSNGMNKKKKIKLILGSASSFRKKLLEDAGFVFDVKTADIDEKQIRHEDFKELVLRLGLAKRDAILAKNKFSKNTILITSDLVVSHNGKLREKPVSKEEVIAWHKEYPKGETVVFCSIVVYHIGLNKTLKAVDVVSIKWGKIPTRVIHQMADDPMTYKGAGFVGRAFFHYAKSTKGAIDTVIGVPVRILEDFLEKLGYYK</sequence>
<name>A0A1F6W6N1_9BACT</name>
<reference evidence="3 4" key="1">
    <citation type="journal article" date="2016" name="Nat. Commun.">
        <title>Thousands of microbial genomes shed light on interconnected biogeochemical processes in an aquifer system.</title>
        <authorList>
            <person name="Anantharaman K."/>
            <person name="Brown C.T."/>
            <person name="Hug L.A."/>
            <person name="Sharon I."/>
            <person name="Castelle C.J."/>
            <person name="Probst A.J."/>
            <person name="Thomas B.C."/>
            <person name="Singh A."/>
            <person name="Wilkins M.J."/>
            <person name="Karaoz U."/>
            <person name="Brodie E.L."/>
            <person name="Williams K.H."/>
            <person name="Hubbard S.S."/>
            <person name="Banfield J.F."/>
        </authorList>
    </citation>
    <scope>NUCLEOTIDE SEQUENCE [LARGE SCALE GENOMIC DNA]</scope>
</reference>
<dbReference type="Gene3D" id="3.90.950.10">
    <property type="match status" value="1"/>
</dbReference>
<proteinExistence type="predicted"/>
<evidence type="ECO:0008006" key="5">
    <source>
        <dbReference type="Google" id="ProtNLM"/>
    </source>
</evidence>
<dbReference type="PANTHER" id="PTHR43213">
    <property type="entry name" value="BIFUNCTIONAL DTTP/UTP PYROPHOSPHATASE/METHYLTRANSFERASE PROTEIN-RELATED"/>
    <property type="match status" value="1"/>
</dbReference>
<dbReference type="STRING" id="1801754.A3D42_02220"/>